<dbReference type="Gene3D" id="1.10.4030.10">
    <property type="entry name" value="Porin chaperone SurA, peptide-binding domain"/>
    <property type="match status" value="1"/>
</dbReference>
<name>A0ABN4UVW6_9BACT</name>
<dbReference type="RefSeq" id="WP_012057585.1">
    <property type="nucleotide sequence ID" value="NZ_CP007389.1"/>
</dbReference>
<dbReference type="PANTHER" id="PTHR47245">
    <property type="entry name" value="PEPTIDYLPROLYL ISOMERASE"/>
    <property type="match status" value="1"/>
</dbReference>
<feature type="domain" description="PpiC" evidence="2">
    <location>
        <begin position="179"/>
        <end position="284"/>
    </location>
</feature>
<sequence>MRKWFEKAHGAIIWTIAIAFVAGIVIWSLTSYFYSRKSKVEYSLDDTVAYLTKDGTALASDFWIFPWDLEQSYSQALTYYQITEVDPIFEEPMLKTSLLNDLIDTKTVLYYAEVNNIKPEKTEIDSAIEEQVKKVEENEKLLNYVNQKFGGIENYKKSIEPDIIRYLTINKVRKKVAKIDESEMKDYYEENRDDLIVKYDTADVDFVSFSNQASANNFINQALIKGFDQAATDLGLSVQNYPNFRRGIIAQEFEDVIFSSTNTLVGPVPLGSNYFVFKVNSFTSVDTFEKFSLSKGYQEVMSQLQGDRFRAEMEKFKNEENIGSVINSEIYQVWNDVLTNSGTSLLNVYKKLNEMIFDFNTDTVKDDIPSEIKAAFVVLVDKISSDASLVNNDILQDAEKEAKIVLESVYKDYPDSFVAVKKMRESFPDRKDIMYNYYTMLYSKIKPYIEYGMIQNIMNDFIDLYRGFTTLSEATDITLDQKAEVLYNLYEINKMLKDATTASRYLEKLKDATPDYMDFDAAFNELEFMKNATSTN</sequence>
<dbReference type="PANTHER" id="PTHR47245:SF2">
    <property type="entry name" value="PEPTIDYL-PROLYL CIS-TRANS ISOMERASE HP_0175-RELATED"/>
    <property type="match status" value="1"/>
</dbReference>
<keyword evidence="4" id="KW-1185">Reference proteome</keyword>
<dbReference type="SUPFAM" id="SSF109998">
    <property type="entry name" value="Triger factor/SurA peptide-binding domain-like"/>
    <property type="match status" value="1"/>
</dbReference>
<dbReference type="InterPro" id="IPR027304">
    <property type="entry name" value="Trigger_fact/SurA_dom_sf"/>
</dbReference>
<dbReference type="EMBL" id="CP007389">
    <property type="protein sequence ID" value="APT74310.1"/>
    <property type="molecule type" value="Genomic_DNA"/>
</dbReference>
<keyword evidence="1" id="KW-0812">Transmembrane</keyword>
<evidence type="ECO:0000313" key="4">
    <source>
        <dbReference type="Proteomes" id="UP000185490"/>
    </source>
</evidence>
<evidence type="ECO:0000259" key="2">
    <source>
        <dbReference type="Pfam" id="PF13145"/>
    </source>
</evidence>
<gene>
    <name evidence="3" type="ORF">BW47_07305</name>
</gene>
<protein>
    <recommendedName>
        <fullName evidence="2">PpiC domain-containing protein</fullName>
    </recommendedName>
</protein>
<keyword evidence="1" id="KW-0472">Membrane</keyword>
<dbReference type="Proteomes" id="UP000185490">
    <property type="component" value="Chromosome"/>
</dbReference>
<proteinExistence type="predicted"/>
<reference evidence="3 4" key="1">
    <citation type="submission" date="2014-02" db="EMBL/GenBank/DDBJ databases">
        <title>Diversity of Thermotogales isolates from hydrothermal vents.</title>
        <authorList>
            <person name="Haverkamp T.H.A."/>
            <person name="Lossouarn J."/>
            <person name="Geslin C."/>
            <person name="Nesbo C.L."/>
        </authorList>
    </citation>
    <scope>NUCLEOTIDE SEQUENCE [LARGE SCALE GENOMIC DNA]</scope>
    <source>
        <strain evidence="3 4">431</strain>
    </source>
</reference>
<evidence type="ECO:0000313" key="3">
    <source>
        <dbReference type="EMBL" id="APT74310.1"/>
    </source>
</evidence>
<dbReference type="Pfam" id="PF13145">
    <property type="entry name" value="Rotamase_2"/>
    <property type="match status" value="1"/>
</dbReference>
<accession>A0ABN4UVW6</accession>
<feature type="transmembrane region" description="Helical" evidence="1">
    <location>
        <begin position="12"/>
        <end position="34"/>
    </location>
</feature>
<dbReference type="InterPro" id="IPR050245">
    <property type="entry name" value="PrsA_foldase"/>
</dbReference>
<evidence type="ECO:0000256" key="1">
    <source>
        <dbReference type="SAM" id="Phobius"/>
    </source>
</evidence>
<organism evidence="3 4">
    <name type="scientific">Thermosipho melanesiensis</name>
    <dbReference type="NCBI Taxonomy" id="46541"/>
    <lineage>
        <taxon>Bacteria</taxon>
        <taxon>Thermotogati</taxon>
        <taxon>Thermotogota</taxon>
        <taxon>Thermotogae</taxon>
        <taxon>Thermotogales</taxon>
        <taxon>Fervidobacteriaceae</taxon>
        <taxon>Thermosipho</taxon>
    </lineage>
</organism>
<keyword evidence="1" id="KW-1133">Transmembrane helix</keyword>
<dbReference type="InterPro" id="IPR000297">
    <property type="entry name" value="PPIase_PpiC"/>
</dbReference>